<dbReference type="GO" id="GO:0016628">
    <property type="term" value="F:oxidoreductase activity, acting on the CH-CH group of donors, NAD or NADP as acceptor"/>
    <property type="evidence" value="ECO:0007669"/>
    <property type="project" value="UniProtKB-ARBA"/>
</dbReference>
<evidence type="ECO:0000313" key="5">
    <source>
        <dbReference type="EMBL" id="AXC10035.1"/>
    </source>
</evidence>
<feature type="domain" description="NADH:flavin oxidoreductase/NADH oxidase N-terminal" evidence="4">
    <location>
        <begin position="8"/>
        <end position="345"/>
    </location>
</feature>
<evidence type="ECO:0000256" key="3">
    <source>
        <dbReference type="ARBA" id="ARBA00023002"/>
    </source>
</evidence>
<dbReference type="Pfam" id="PF00724">
    <property type="entry name" value="Oxidored_FMN"/>
    <property type="match status" value="1"/>
</dbReference>
<reference evidence="5 6" key="1">
    <citation type="journal article" date="2018" name="Front. Microbiol.">
        <title>Hydrolytic Capabilities as a Key to Environmental Success: Chitinolytic and Cellulolytic Acidobacteria From Acidic Sub-arctic Soils and Boreal Peatlands.</title>
        <authorList>
            <person name="Belova S.E."/>
            <person name="Ravin N.V."/>
            <person name="Pankratov T.A."/>
            <person name="Rakitin A.L."/>
            <person name="Ivanova A.A."/>
            <person name="Beletsky A.V."/>
            <person name="Mardanov A.V."/>
            <person name="Sinninghe Damste J.S."/>
            <person name="Dedysh S.N."/>
        </authorList>
    </citation>
    <scope>NUCLEOTIDE SEQUENCE [LARGE SCALE GENOMIC DNA]</scope>
    <source>
        <strain evidence="5 6">SBC82</strain>
    </source>
</reference>
<organism evidence="5 6">
    <name type="scientific">Acidisarcina polymorpha</name>
    <dbReference type="NCBI Taxonomy" id="2211140"/>
    <lineage>
        <taxon>Bacteria</taxon>
        <taxon>Pseudomonadati</taxon>
        <taxon>Acidobacteriota</taxon>
        <taxon>Terriglobia</taxon>
        <taxon>Terriglobales</taxon>
        <taxon>Acidobacteriaceae</taxon>
        <taxon>Acidisarcina</taxon>
    </lineage>
</organism>
<dbReference type="InterPro" id="IPR045247">
    <property type="entry name" value="Oye-like"/>
</dbReference>
<dbReference type="Proteomes" id="UP000253606">
    <property type="component" value="Chromosome"/>
</dbReference>
<proteinExistence type="inferred from homology"/>
<accession>A0A2Z5FUK0</accession>
<dbReference type="OrthoDB" id="9772736at2"/>
<dbReference type="PANTHER" id="PTHR22893:SF91">
    <property type="entry name" value="NADPH DEHYDROGENASE 2-RELATED"/>
    <property type="match status" value="1"/>
</dbReference>
<dbReference type="RefSeq" id="WP_114205750.1">
    <property type="nucleotide sequence ID" value="NZ_CP030840.1"/>
</dbReference>
<dbReference type="GO" id="GO:0010181">
    <property type="term" value="F:FMN binding"/>
    <property type="evidence" value="ECO:0007669"/>
    <property type="project" value="InterPro"/>
</dbReference>
<evidence type="ECO:0000313" key="6">
    <source>
        <dbReference type="Proteomes" id="UP000253606"/>
    </source>
</evidence>
<dbReference type="KEGG" id="abas:ACPOL_0668"/>
<dbReference type="AlphaFoldDB" id="A0A2Z5FUK0"/>
<dbReference type="SUPFAM" id="SSF51395">
    <property type="entry name" value="FMN-linked oxidoreductases"/>
    <property type="match status" value="1"/>
</dbReference>
<evidence type="ECO:0000256" key="1">
    <source>
        <dbReference type="ARBA" id="ARBA00001917"/>
    </source>
</evidence>
<dbReference type="CDD" id="cd02933">
    <property type="entry name" value="OYE_like_FMN"/>
    <property type="match status" value="1"/>
</dbReference>
<keyword evidence="6" id="KW-1185">Reference proteome</keyword>
<evidence type="ECO:0000256" key="2">
    <source>
        <dbReference type="ARBA" id="ARBA00005979"/>
    </source>
</evidence>
<dbReference type="InterPro" id="IPR001155">
    <property type="entry name" value="OxRdtase_FMN_N"/>
</dbReference>
<dbReference type="EMBL" id="CP030840">
    <property type="protein sequence ID" value="AXC10035.1"/>
    <property type="molecule type" value="Genomic_DNA"/>
</dbReference>
<name>A0A2Z5FUK0_9BACT</name>
<protein>
    <submittedName>
        <fullName evidence="5">NADH:flavin oxidoreductase</fullName>
    </submittedName>
</protein>
<dbReference type="GO" id="GO:0005829">
    <property type="term" value="C:cytosol"/>
    <property type="evidence" value="ECO:0007669"/>
    <property type="project" value="UniProtKB-ARBA"/>
</dbReference>
<gene>
    <name evidence="5" type="ORF">ACPOL_0668</name>
</gene>
<comment type="similarity">
    <text evidence="2">Belongs to the NADH:flavin oxidoreductase/NADH oxidase family.</text>
</comment>
<keyword evidence="3" id="KW-0560">Oxidoreductase</keyword>
<dbReference type="InterPro" id="IPR013785">
    <property type="entry name" value="Aldolase_TIM"/>
</dbReference>
<dbReference type="Gene3D" id="3.20.20.70">
    <property type="entry name" value="Aldolase class I"/>
    <property type="match status" value="1"/>
</dbReference>
<dbReference type="FunFam" id="3.20.20.70:FF:000059">
    <property type="entry name" value="N-ethylmaleimide reductase, FMN-linked"/>
    <property type="match status" value="1"/>
</dbReference>
<sequence length="381" mass="41448">MRNTSTQDLFSPLTLGPYSLSHRVVMPPLTRLRAQTDGSASDMMVTHYEQRTSKGGLIIIEAAAVSDKGSGYQGMPGIYDDRHILGFKRIADAIHAKGGIVFAQIIHTGRTNHIDLQPNGESPLAPSVVPYHGHAFLNGEFVPVSPSREMTIADIQDVVEQFRSAAARALAAGVDGIEIHSANGYLLDQFLQDGSNKRTDAYGGSVENRARFLLEVTKAAVSVWGPGRVGVRIGPSGTFNEMSDSNPLALFGYVAEQMNAFDLAYLHVIEPRVAGDVTKQNAENDEVVASKYLRTIYRGTLLAAGGFDRESANEIISKGDADLVAFGRYFTSNPDLPERLKQGYPLTAYERSAFWGGTERFYTDFQAYATQSVPDSMLTTA</sequence>
<evidence type="ECO:0000259" key="4">
    <source>
        <dbReference type="Pfam" id="PF00724"/>
    </source>
</evidence>
<dbReference type="PANTHER" id="PTHR22893">
    <property type="entry name" value="NADH OXIDOREDUCTASE-RELATED"/>
    <property type="match status" value="1"/>
</dbReference>
<comment type="cofactor">
    <cofactor evidence="1">
        <name>FMN</name>
        <dbReference type="ChEBI" id="CHEBI:58210"/>
    </cofactor>
</comment>